<dbReference type="Proteomes" id="UP000198861">
    <property type="component" value="Unassembled WGS sequence"/>
</dbReference>
<evidence type="ECO:0000313" key="2">
    <source>
        <dbReference type="Proteomes" id="UP000198861"/>
    </source>
</evidence>
<dbReference type="EMBL" id="FOKJ01000184">
    <property type="protein sequence ID" value="SFB65143.1"/>
    <property type="molecule type" value="Genomic_DNA"/>
</dbReference>
<evidence type="ECO:0000313" key="1">
    <source>
        <dbReference type="EMBL" id="SFB65143.1"/>
    </source>
</evidence>
<sequence length="82" mass="8606">MRLPWGQGSIRQAAGLICYTIRVPKSPRQTCPLSTLTLSKAFSGIAQKVVGIEQSVGNLRAPLQPTANGGRDRLAGFAAQAG</sequence>
<reference evidence="1 2" key="1">
    <citation type="submission" date="2016-10" db="EMBL/GenBank/DDBJ databases">
        <authorList>
            <person name="Varghese N."/>
            <person name="Submissions S."/>
        </authorList>
    </citation>
    <scope>NUCLEOTIDE SEQUENCE [LARGE SCALE GENOMIC DNA]</scope>
    <source>
        <strain evidence="1 2">DSM 282</strain>
    </source>
</reference>
<keyword evidence="2" id="KW-1185">Reference proteome</keyword>
<name>A0A1I1CXP4_9GAMM</name>
<accession>A0A1I1CXP4</accession>
<proteinExistence type="predicted"/>
<comment type="caution">
    <text evidence="1">The sequence shown here is derived from an EMBL/GenBank/DDBJ whole genome shotgun (WGS) entry which is preliminary data.</text>
</comment>
<protein>
    <submittedName>
        <fullName evidence="1">Uncharacterized protein</fullName>
    </submittedName>
</protein>
<gene>
    <name evidence="1" type="ORF">SAMN04244571_04775</name>
</gene>
<organism evidence="1 2">
    <name type="scientific">Azotobacter beijerinckii</name>
    <dbReference type="NCBI Taxonomy" id="170623"/>
    <lineage>
        <taxon>Bacteria</taxon>
        <taxon>Pseudomonadati</taxon>
        <taxon>Pseudomonadota</taxon>
        <taxon>Gammaproteobacteria</taxon>
        <taxon>Pseudomonadales</taxon>
        <taxon>Pseudomonadaceae</taxon>
        <taxon>Azotobacter</taxon>
    </lineage>
</organism>